<evidence type="ECO:0000256" key="1">
    <source>
        <dbReference type="ARBA" id="ARBA00023015"/>
    </source>
</evidence>
<gene>
    <name evidence="7" type="ORF">B4N89_01775</name>
</gene>
<dbReference type="EMBL" id="MWQN01000001">
    <property type="protein sequence ID" value="OPC79838.1"/>
    <property type="molecule type" value="Genomic_DNA"/>
</dbReference>
<dbReference type="PANTHER" id="PTHR30055">
    <property type="entry name" value="HTH-TYPE TRANSCRIPTIONAL REGULATOR RUTR"/>
    <property type="match status" value="1"/>
</dbReference>
<feature type="DNA-binding region" description="H-T-H motif" evidence="4">
    <location>
        <begin position="77"/>
        <end position="96"/>
    </location>
</feature>
<dbReference type="Gene3D" id="1.10.10.60">
    <property type="entry name" value="Homeodomain-like"/>
    <property type="match status" value="1"/>
</dbReference>
<sequence>MAGAASEERMDRTAETNASNRAKQTQSNTTGQPTRTNRVAGERRRRRPTKSGSILSEDVIVECAVRLIGHHGAEALTVRRLGAALGCDPTAVYRYFRNTDDLLLAIADFLIGETLTGYRPGPDWVASLRELGLRVRDGHLRHPRVAIVAAARVTRRHNEFRAVELGVSLLLSAGFSPADAARYYHVFIDTVLAHAALEASYAALAPEVREADDRSWEETYRMLPAADYPAIGAVRPHLAAGMSGSPFEDVLDLLLESLARRV</sequence>
<dbReference type="Gene3D" id="1.10.357.10">
    <property type="entry name" value="Tetracycline Repressor, domain 2"/>
    <property type="match status" value="1"/>
</dbReference>
<name>A0A1T3NSP1_9ACTN</name>
<dbReference type="AlphaFoldDB" id="A0A1T3NSP1"/>
<keyword evidence="2 4" id="KW-0238">DNA-binding</keyword>
<evidence type="ECO:0000313" key="8">
    <source>
        <dbReference type="Proteomes" id="UP000190037"/>
    </source>
</evidence>
<dbReference type="GO" id="GO:0000976">
    <property type="term" value="F:transcription cis-regulatory region binding"/>
    <property type="evidence" value="ECO:0007669"/>
    <property type="project" value="TreeGrafter"/>
</dbReference>
<dbReference type="GO" id="GO:0003700">
    <property type="term" value="F:DNA-binding transcription factor activity"/>
    <property type="evidence" value="ECO:0007669"/>
    <property type="project" value="TreeGrafter"/>
</dbReference>
<evidence type="ECO:0000256" key="2">
    <source>
        <dbReference type="ARBA" id="ARBA00023125"/>
    </source>
</evidence>
<dbReference type="InterPro" id="IPR004111">
    <property type="entry name" value="Repressor_TetR_C"/>
</dbReference>
<dbReference type="InterPro" id="IPR036271">
    <property type="entry name" value="Tet_transcr_reg_TetR-rel_C_sf"/>
</dbReference>
<dbReference type="InterPro" id="IPR009057">
    <property type="entry name" value="Homeodomain-like_sf"/>
</dbReference>
<dbReference type="Pfam" id="PF00440">
    <property type="entry name" value="TetR_N"/>
    <property type="match status" value="1"/>
</dbReference>
<keyword evidence="3" id="KW-0804">Transcription</keyword>
<accession>A0A1T3NSP1</accession>
<comment type="caution">
    <text evidence="7">The sequence shown here is derived from an EMBL/GenBank/DDBJ whole genome shotgun (WGS) entry which is preliminary data.</text>
</comment>
<dbReference type="SUPFAM" id="SSF48498">
    <property type="entry name" value="Tetracyclin repressor-like, C-terminal domain"/>
    <property type="match status" value="1"/>
</dbReference>
<dbReference type="InterPro" id="IPR050109">
    <property type="entry name" value="HTH-type_TetR-like_transc_reg"/>
</dbReference>
<evidence type="ECO:0000256" key="4">
    <source>
        <dbReference type="PROSITE-ProRule" id="PRU00335"/>
    </source>
</evidence>
<dbReference type="PROSITE" id="PS50977">
    <property type="entry name" value="HTH_TETR_2"/>
    <property type="match status" value="1"/>
</dbReference>
<dbReference type="SUPFAM" id="SSF46689">
    <property type="entry name" value="Homeodomain-like"/>
    <property type="match status" value="1"/>
</dbReference>
<dbReference type="STRING" id="159449.B4N89_01775"/>
<feature type="compositionally biased region" description="Polar residues" evidence="5">
    <location>
        <begin position="15"/>
        <end position="37"/>
    </location>
</feature>
<dbReference type="InterPro" id="IPR001647">
    <property type="entry name" value="HTH_TetR"/>
</dbReference>
<organism evidence="7 8">
    <name type="scientific">Embleya scabrispora</name>
    <dbReference type="NCBI Taxonomy" id="159449"/>
    <lineage>
        <taxon>Bacteria</taxon>
        <taxon>Bacillati</taxon>
        <taxon>Actinomycetota</taxon>
        <taxon>Actinomycetes</taxon>
        <taxon>Kitasatosporales</taxon>
        <taxon>Streptomycetaceae</taxon>
        <taxon>Embleya</taxon>
    </lineage>
</organism>
<evidence type="ECO:0000256" key="3">
    <source>
        <dbReference type="ARBA" id="ARBA00023163"/>
    </source>
</evidence>
<evidence type="ECO:0000259" key="6">
    <source>
        <dbReference type="PROSITE" id="PS50977"/>
    </source>
</evidence>
<keyword evidence="1" id="KW-0805">Transcription regulation</keyword>
<feature type="region of interest" description="Disordered" evidence="5">
    <location>
        <begin position="1"/>
        <end position="51"/>
    </location>
</feature>
<dbReference type="Proteomes" id="UP000190037">
    <property type="component" value="Unassembled WGS sequence"/>
</dbReference>
<feature type="compositionally biased region" description="Basic and acidic residues" evidence="5">
    <location>
        <begin position="1"/>
        <end position="14"/>
    </location>
</feature>
<protein>
    <submittedName>
        <fullName evidence="7">TetR family transcriptional regulator</fullName>
    </submittedName>
</protein>
<keyword evidence="8" id="KW-1185">Reference proteome</keyword>
<evidence type="ECO:0000313" key="7">
    <source>
        <dbReference type="EMBL" id="OPC79838.1"/>
    </source>
</evidence>
<dbReference type="PANTHER" id="PTHR30055:SF151">
    <property type="entry name" value="TRANSCRIPTIONAL REGULATORY PROTEIN"/>
    <property type="match status" value="1"/>
</dbReference>
<dbReference type="Pfam" id="PF02909">
    <property type="entry name" value="TetR_C_1"/>
    <property type="match status" value="1"/>
</dbReference>
<proteinExistence type="predicted"/>
<evidence type="ECO:0000256" key="5">
    <source>
        <dbReference type="SAM" id="MobiDB-lite"/>
    </source>
</evidence>
<reference evidence="7 8" key="1">
    <citation type="submission" date="2017-03" db="EMBL/GenBank/DDBJ databases">
        <title>Draft genome sequence of Streptomyces scabrisporus NF3, endophyte isolated from Amphipterygium adstringens.</title>
        <authorList>
            <person name="Vazquez M."/>
            <person name="Ceapa C.D."/>
            <person name="Rodriguez Luna D."/>
            <person name="Sanchez Esquivel S."/>
        </authorList>
    </citation>
    <scope>NUCLEOTIDE SEQUENCE [LARGE SCALE GENOMIC DNA]</scope>
    <source>
        <strain evidence="7 8">NF3</strain>
    </source>
</reference>
<dbReference type="GO" id="GO:0045892">
    <property type="term" value="P:negative regulation of DNA-templated transcription"/>
    <property type="evidence" value="ECO:0007669"/>
    <property type="project" value="InterPro"/>
</dbReference>
<feature type="domain" description="HTH tetR-type" evidence="6">
    <location>
        <begin position="54"/>
        <end position="114"/>
    </location>
</feature>
<dbReference type="OrthoDB" id="3519192at2"/>